<dbReference type="SUPFAM" id="SSF48576">
    <property type="entry name" value="Terpenoid synthases"/>
    <property type="match status" value="1"/>
</dbReference>
<name>A0A9D2UIX3_9BACT</name>
<dbReference type="PROSITE" id="PS00444">
    <property type="entry name" value="POLYPRENYL_SYNTHASE_2"/>
    <property type="match status" value="1"/>
</dbReference>
<evidence type="ECO:0000256" key="5">
    <source>
        <dbReference type="ARBA" id="ARBA00022842"/>
    </source>
</evidence>
<evidence type="ECO:0000256" key="3">
    <source>
        <dbReference type="ARBA" id="ARBA00022679"/>
    </source>
</evidence>
<sequence length="324" mass="35394">MNGIEDLRRHFESYLSSLSYAREPMALYDPISYTLALGGKRLRPLMALAACSAFSGDFVSALPLAGALEIYHNHTLLHDDVMDNADLRRGRPTVHAKWGDNAAILSGDTMLILAYKQLLSLPPHMLPPVMAAFTEMALQICEGQQLDMEFETRSDVTADDYLGMTRLKTAVFFATALQCGAKVGGAGDDDAALLYEAGINFGLAFQLQDDLLDVYGDTLLFGKNTGGDIVSNKKTYLLISALNAASPADRRELEAWMARKTFDAGEKISIFKAVYERTDVRSSTEARIDAYFAAANEALSSLGLPASEIDGLRSLVFSSLHRKM</sequence>
<dbReference type="GO" id="GO:0008299">
    <property type="term" value="P:isoprenoid biosynthetic process"/>
    <property type="evidence" value="ECO:0007669"/>
    <property type="project" value="InterPro"/>
</dbReference>
<dbReference type="AlphaFoldDB" id="A0A9D2UIX3"/>
<dbReference type="GO" id="GO:0046872">
    <property type="term" value="F:metal ion binding"/>
    <property type="evidence" value="ECO:0007669"/>
    <property type="project" value="UniProtKB-KW"/>
</dbReference>
<dbReference type="Proteomes" id="UP000787625">
    <property type="component" value="Unassembled WGS sequence"/>
</dbReference>
<organism evidence="7 8">
    <name type="scientific">Candidatus Avibacteroides avistercoris</name>
    <dbReference type="NCBI Taxonomy" id="2840690"/>
    <lineage>
        <taxon>Bacteria</taxon>
        <taxon>Pseudomonadati</taxon>
        <taxon>Bacteroidota</taxon>
        <taxon>Bacteroidia</taxon>
        <taxon>Bacteroidales</taxon>
        <taxon>Bacteroidaceae</taxon>
        <taxon>Bacteroidaceae incertae sedis</taxon>
        <taxon>Candidatus Avibacteroides</taxon>
    </lineage>
</organism>
<dbReference type="InterPro" id="IPR033749">
    <property type="entry name" value="Polyprenyl_synt_CS"/>
</dbReference>
<dbReference type="PANTHER" id="PTHR12001">
    <property type="entry name" value="GERANYLGERANYL PYROPHOSPHATE SYNTHASE"/>
    <property type="match status" value="1"/>
</dbReference>
<keyword evidence="5" id="KW-0460">Magnesium</keyword>
<dbReference type="SFLD" id="SFLDG01017">
    <property type="entry name" value="Polyprenyl_Transferase_Like"/>
    <property type="match status" value="1"/>
</dbReference>
<evidence type="ECO:0000313" key="7">
    <source>
        <dbReference type="EMBL" id="HJD53156.1"/>
    </source>
</evidence>
<protein>
    <submittedName>
        <fullName evidence="7">Polyprenyl synthetase family protein</fullName>
    </submittedName>
</protein>
<dbReference type="GO" id="GO:0004659">
    <property type="term" value="F:prenyltransferase activity"/>
    <property type="evidence" value="ECO:0007669"/>
    <property type="project" value="InterPro"/>
</dbReference>
<dbReference type="InterPro" id="IPR000092">
    <property type="entry name" value="Polyprenyl_synt"/>
</dbReference>
<evidence type="ECO:0000256" key="2">
    <source>
        <dbReference type="ARBA" id="ARBA00006706"/>
    </source>
</evidence>
<evidence type="ECO:0000313" key="8">
    <source>
        <dbReference type="Proteomes" id="UP000787625"/>
    </source>
</evidence>
<proteinExistence type="inferred from homology"/>
<comment type="caution">
    <text evidence="7">The sequence shown here is derived from an EMBL/GenBank/DDBJ whole genome shotgun (WGS) entry which is preliminary data.</text>
</comment>
<keyword evidence="3 6" id="KW-0808">Transferase</keyword>
<comment type="cofactor">
    <cofactor evidence="1">
        <name>Mg(2+)</name>
        <dbReference type="ChEBI" id="CHEBI:18420"/>
    </cofactor>
</comment>
<gene>
    <name evidence="7" type="ORF">IAA93_05480</name>
</gene>
<dbReference type="CDD" id="cd00685">
    <property type="entry name" value="Trans_IPPS_HT"/>
    <property type="match status" value="1"/>
</dbReference>
<dbReference type="InterPro" id="IPR008949">
    <property type="entry name" value="Isoprenoid_synthase_dom_sf"/>
</dbReference>
<comment type="similarity">
    <text evidence="2 6">Belongs to the FPP/GGPP synthase family.</text>
</comment>
<dbReference type="PANTHER" id="PTHR12001:SF85">
    <property type="entry name" value="SHORT CHAIN ISOPRENYL DIPHOSPHATE SYNTHASE"/>
    <property type="match status" value="1"/>
</dbReference>
<dbReference type="Pfam" id="PF00348">
    <property type="entry name" value="polyprenyl_synt"/>
    <property type="match status" value="1"/>
</dbReference>
<dbReference type="PROSITE" id="PS00723">
    <property type="entry name" value="POLYPRENYL_SYNTHASE_1"/>
    <property type="match status" value="1"/>
</dbReference>
<evidence type="ECO:0000256" key="1">
    <source>
        <dbReference type="ARBA" id="ARBA00001946"/>
    </source>
</evidence>
<dbReference type="Gene3D" id="1.10.600.10">
    <property type="entry name" value="Farnesyl Diphosphate Synthase"/>
    <property type="match status" value="1"/>
</dbReference>
<dbReference type="SFLD" id="SFLDS00005">
    <property type="entry name" value="Isoprenoid_Synthase_Type_I"/>
    <property type="match status" value="1"/>
</dbReference>
<evidence type="ECO:0000256" key="4">
    <source>
        <dbReference type="ARBA" id="ARBA00022723"/>
    </source>
</evidence>
<keyword evidence="4" id="KW-0479">Metal-binding</keyword>
<reference evidence="7" key="1">
    <citation type="journal article" date="2021" name="PeerJ">
        <title>Extensive microbial diversity within the chicken gut microbiome revealed by metagenomics and culture.</title>
        <authorList>
            <person name="Gilroy R."/>
            <person name="Ravi A."/>
            <person name="Getino M."/>
            <person name="Pursley I."/>
            <person name="Horton D.L."/>
            <person name="Alikhan N.F."/>
            <person name="Baker D."/>
            <person name="Gharbi K."/>
            <person name="Hall N."/>
            <person name="Watson M."/>
            <person name="Adriaenssens E.M."/>
            <person name="Foster-Nyarko E."/>
            <person name="Jarju S."/>
            <person name="Secka A."/>
            <person name="Antonio M."/>
            <person name="Oren A."/>
            <person name="Chaudhuri R.R."/>
            <person name="La Ragione R."/>
            <person name="Hildebrand F."/>
            <person name="Pallen M.J."/>
        </authorList>
    </citation>
    <scope>NUCLEOTIDE SEQUENCE</scope>
    <source>
        <strain evidence="7">MalCec1-1739</strain>
    </source>
</reference>
<accession>A0A9D2UIX3</accession>
<evidence type="ECO:0000256" key="6">
    <source>
        <dbReference type="RuleBase" id="RU004466"/>
    </source>
</evidence>
<reference evidence="7" key="2">
    <citation type="submission" date="2021-04" db="EMBL/GenBank/DDBJ databases">
        <authorList>
            <person name="Gilroy R."/>
        </authorList>
    </citation>
    <scope>NUCLEOTIDE SEQUENCE</scope>
    <source>
        <strain evidence="7">MalCec1-1739</strain>
    </source>
</reference>
<dbReference type="EMBL" id="DWUP01000116">
    <property type="protein sequence ID" value="HJD53156.1"/>
    <property type="molecule type" value="Genomic_DNA"/>
</dbReference>